<dbReference type="Proteomes" id="UP000001055">
    <property type="component" value="Unassembled WGS sequence"/>
</dbReference>
<accession>Q0ULZ8</accession>
<protein>
    <submittedName>
        <fullName evidence="1">Uncharacterized protein</fullName>
    </submittedName>
</protein>
<proteinExistence type="predicted"/>
<name>Q0ULZ8_PHANO</name>
<dbReference type="GeneID" id="5974455"/>
<organism evidence="1 2">
    <name type="scientific">Phaeosphaeria nodorum (strain SN15 / ATCC MYA-4574 / FGSC 10173)</name>
    <name type="common">Glume blotch fungus</name>
    <name type="synonym">Parastagonospora nodorum</name>
    <dbReference type="NCBI Taxonomy" id="321614"/>
    <lineage>
        <taxon>Eukaryota</taxon>
        <taxon>Fungi</taxon>
        <taxon>Dikarya</taxon>
        <taxon>Ascomycota</taxon>
        <taxon>Pezizomycotina</taxon>
        <taxon>Dothideomycetes</taxon>
        <taxon>Pleosporomycetidae</taxon>
        <taxon>Pleosporales</taxon>
        <taxon>Pleosporineae</taxon>
        <taxon>Phaeosphaeriaceae</taxon>
        <taxon>Parastagonospora</taxon>
    </lineage>
</organism>
<gene>
    <name evidence="1" type="ORF">SNOG_07216</name>
</gene>
<dbReference type="InParanoid" id="Q0ULZ8"/>
<dbReference type="HOGENOM" id="CLU_3335792_0_0_1"/>
<evidence type="ECO:0000313" key="2">
    <source>
        <dbReference type="Proteomes" id="UP000001055"/>
    </source>
</evidence>
<dbReference type="KEGG" id="pno:SNOG_07216"/>
<dbReference type="AlphaFoldDB" id="Q0ULZ8"/>
<dbReference type="EMBL" id="CH445334">
    <property type="protein sequence ID" value="EAT85867.1"/>
    <property type="molecule type" value="Genomic_DNA"/>
</dbReference>
<evidence type="ECO:0000313" key="1">
    <source>
        <dbReference type="EMBL" id="EAT85867.1"/>
    </source>
</evidence>
<dbReference type="RefSeq" id="XP_001797565.1">
    <property type="nucleotide sequence ID" value="XM_001797513.1"/>
</dbReference>
<reference evidence="2" key="1">
    <citation type="journal article" date="2007" name="Plant Cell">
        <title>Dothideomycete-plant interactions illuminated by genome sequencing and EST analysis of the wheat pathogen Stagonospora nodorum.</title>
        <authorList>
            <person name="Hane J.K."/>
            <person name="Lowe R.G."/>
            <person name="Solomon P.S."/>
            <person name="Tan K.C."/>
            <person name="Schoch C.L."/>
            <person name="Spatafora J.W."/>
            <person name="Crous P.W."/>
            <person name="Kodira C."/>
            <person name="Birren B.W."/>
            <person name="Galagan J.E."/>
            <person name="Torriani S.F."/>
            <person name="McDonald B.A."/>
            <person name="Oliver R.P."/>
        </authorList>
    </citation>
    <scope>NUCLEOTIDE SEQUENCE [LARGE SCALE GENOMIC DNA]</scope>
    <source>
        <strain evidence="2">SN15 / ATCC MYA-4574 / FGSC 10173</strain>
    </source>
</reference>
<sequence>MLITHGIAQPGFSQEHLLEDLKVQTGLHLYHQPPDPEK</sequence>